<evidence type="ECO:0000313" key="4">
    <source>
        <dbReference type="Proteomes" id="UP000594262"/>
    </source>
</evidence>
<keyword evidence="2" id="KW-0472">Membrane</keyword>
<protein>
    <submittedName>
        <fullName evidence="3">Uncharacterized protein</fullName>
    </submittedName>
</protein>
<feature type="transmembrane region" description="Helical" evidence="2">
    <location>
        <begin position="214"/>
        <end position="235"/>
    </location>
</feature>
<dbReference type="EnsemblMetazoa" id="CLYHEMT015921.1">
    <property type="protein sequence ID" value="CLYHEMP015921.1"/>
    <property type="gene ID" value="CLYHEMG015921"/>
</dbReference>
<feature type="compositionally biased region" description="Polar residues" evidence="1">
    <location>
        <begin position="434"/>
        <end position="445"/>
    </location>
</feature>
<keyword evidence="2" id="KW-0812">Transmembrane</keyword>
<feature type="transmembrane region" description="Helical" evidence="2">
    <location>
        <begin position="184"/>
        <end position="205"/>
    </location>
</feature>
<feature type="region of interest" description="Disordered" evidence="1">
    <location>
        <begin position="357"/>
        <end position="445"/>
    </location>
</feature>
<keyword evidence="4" id="KW-1185">Reference proteome</keyword>
<accession>A0A7M6DMA9</accession>
<dbReference type="Proteomes" id="UP000594262">
    <property type="component" value="Unplaced"/>
</dbReference>
<dbReference type="RefSeq" id="XP_066917277.1">
    <property type="nucleotide sequence ID" value="XM_067061176.1"/>
</dbReference>
<sequence>MFNHSYLPFVSRITVWVCLAHSWIILCSIIYVELEGVHRTNHTLPLTEPDLVSNTLSDLKISLSELKSDSAKKTVFKREYRRRTKENEVLKKRREFNDVSKTYVFVLLAHSGIGHHGDMSLQTWQSQLFYIFTMPFGLLFYYVMVHHLAVEIFELDAYATVSIYQKTQLAWTVDQRELYEKFKVFVFAVFRLFACIYLLALLAIFSGRSYIDGVYLLLNMTFLVSSVNEALFPYTDIPHSIVAFVMTVLTFSVVLIFYTALYSLFIMFRYNNFQELYEMLFTDSDQMDDVQTLDDDHNDVIKNGRKIKNGTVEMDDEFWWEKEEPTHSARNFGEVGNSNLLKPNYRLLAPSWTIDSSATSESSDYTDDNNVGQLPIISRETKSDVGDYQTKRKTPPLTVNIPRAASYAPSIEITTPTPSPDHGPKKDYFEYAQSAHTNISSPPSE</sequence>
<organism evidence="3 4">
    <name type="scientific">Clytia hemisphaerica</name>
    <dbReference type="NCBI Taxonomy" id="252671"/>
    <lineage>
        <taxon>Eukaryota</taxon>
        <taxon>Metazoa</taxon>
        <taxon>Cnidaria</taxon>
        <taxon>Hydrozoa</taxon>
        <taxon>Hydroidolina</taxon>
        <taxon>Leptothecata</taxon>
        <taxon>Obeliida</taxon>
        <taxon>Clytiidae</taxon>
        <taxon>Clytia</taxon>
    </lineage>
</organism>
<feature type="transmembrane region" description="Helical" evidence="2">
    <location>
        <begin position="241"/>
        <end position="265"/>
    </location>
</feature>
<reference evidence="3" key="1">
    <citation type="submission" date="2021-01" db="UniProtKB">
        <authorList>
            <consortium name="EnsemblMetazoa"/>
        </authorList>
    </citation>
    <scope>IDENTIFICATION</scope>
</reference>
<dbReference type="AlphaFoldDB" id="A0A7M6DMA9"/>
<dbReference type="OrthoDB" id="10580637at2759"/>
<feature type="transmembrane region" description="Helical" evidence="2">
    <location>
        <begin position="13"/>
        <end position="32"/>
    </location>
</feature>
<dbReference type="GeneID" id="136804578"/>
<evidence type="ECO:0000313" key="3">
    <source>
        <dbReference type="EnsemblMetazoa" id="CLYHEMP015921.1"/>
    </source>
</evidence>
<proteinExistence type="predicted"/>
<feature type="compositionally biased region" description="Polar residues" evidence="1">
    <location>
        <begin position="357"/>
        <end position="372"/>
    </location>
</feature>
<evidence type="ECO:0000256" key="1">
    <source>
        <dbReference type="SAM" id="MobiDB-lite"/>
    </source>
</evidence>
<name>A0A7M6DMA9_9CNID</name>
<keyword evidence="2" id="KW-1133">Transmembrane helix</keyword>
<feature type="transmembrane region" description="Helical" evidence="2">
    <location>
        <begin position="128"/>
        <end position="149"/>
    </location>
</feature>
<evidence type="ECO:0000256" key="2">
    <source>
        <dbReference type="SAM" id="Phobius"/>
    </source>
</evidence>